<dbReference type="Proteomes" id="UP000637578">
    <property type="component" value="Unassembled WGS sequence"/>
</dbReference>
<evidence type="ECO:0000259" key="1">
    <source>
        <dbReference type="Pfam" id="PF14028"/>
    </source>
</evidence>
<sequence length="292" mass="33168">MAHDPVAPLADTAWRQVVIRFPNYTTAEHVAAAHLGPELAHAEDTGLMTAWFFTRKKPHWRLRFLPTTPDEQDATKVIHTRLDALRDAGHIEQWVETIYEPETYAFGGPAAMEVAHRLFHADSHHILHWLHTEQTTHSKDGRDHRRELSILLYSGLLRSAALDWYERGDVWTRVAEHRPPPPHDTPRDHLRHLESQVRTLMTVDTSPTSPVFREGGPFADMAAWLAAFTQAGRDIRELADTGRLTRGLRAVLAHHLLFAWNRLGLPSKTQGLLAHAATNVVFGEPQKEATRR</sequence>
<evidence type="ECO:0000313" key="3">
    <source>
        <dbReference type="Proteomes" id="UP000637578"/>
    </source>
</evidence>
<dbReference type="EMBL" id="BMMK01000037">
    <property type="protein sequence ID" value="GGM76760.1"/>
    <property type="molecule type" value="Genomic_DNA"/>
</dbReference>
<name>A0A8J3CH71_9PSEU</name>
<accession>A0A8J3CH71</accession>
<comment type="caution">
    <text evidence="2">The sequence shown here is derived from an EMBL/GenBank/DDBJ whole genome shotgun (WGS) entry which is preliminary data.</text>
</comment>
<feature type="domain" description="Thiopeptide-type bacteriocin biosynthesis" evidence="1">
    <location>
        <begin position="14"/>
        <end position="279"/>
    </location>
</feature>
<organism evidence="2 3">
    <name type="scientific">Longimycelium tulufanense</name>
    <dbReference type="NCBI Taxonomy" id="907463"/>
    <lineage>
        <taxon>Bacteria</taxon>
        <taxon>Bacillati</taxon>
        <taxon>Actinomycetota</taxon>
        <taxon>Actinomycetes</taxon>
        <taxon>Pseudonocardiales</taxon>
        <taxon>Pseudonocardiaceae</taxon>
        <taxon>Longimycelium</taxon>
    </lineage>
</organism>
<evidence type="ECO:0000313" key="2">
    <source>
        <dbReference type="EMBL" id="GGM76760.1"/>
    </source>
</evidence>
<proteinExistence type="predicted"/>
<dbReference type="InterPro" id="IPR023809">
    <property type="entry name" value="Thiopep_bacteriocin_synth_dom"/>
</dbReference>
<reference evidence="2" key="2">
    <citation type="submission" date="2020-09" db="EMBL/GenBank/DDBJ databases">
        <authorList>
            <person name="Sun Q."/>
            <person name="Zhou Y."/>
        </authorList>
    </citation>
    <scope>NUCLEOTIDE SEQUENCE</scope>
    <source>
        <strain evidence="2">CGMCC 4.5737</strain>
    </source>
</reference>
<keyword evidence="3" id="KW-1185">Reference proteome</keyword>
<protein>
    <recommendedName>
        <fullName evidence="1">Thiopeptide-type bacteriocin biosynthesis domain-containing protein</fullName>
    </recommendedName>
</protein>
<dbReference type="NCBIfam" id="TIGR03891">
    <property type="entry name" value="thiopep_ocin"/>
    <property type="match status" value="1"/>
</dbReference>
<dbReference type="Pfam" id="PF14028">
    <property type="entry name" value="Lant_dehydr_C"/>
    <property type="match status" value="1"/>
</dbReference>
<gene>
    <name evidence="2" type="ORF">GCM10012275_54300</name>
</gene>
<dbReference type="AlphaFoldDB" id="A0A8J3CH71"/>
<dbReference type="RefSeq" id="WP_189061260.1">
    <property type="nucleotide sequence ID" value="NZ_BMMK01000037.1"/>
</dbReference>
<reference evidence="2" key="1">
    <citation type="journal article" date="2014" name="Int. J. Syst. Evol. Microbiol.">
        <title>Complete genome sequence of Corynebacterium casei LMG S-19264T (=DSM 44701T), isolated from a smear-ripened cheese.</title>
        <authorList>
            <consortium name="US DOE Joint Genome Institute (JGI-PGF)"/>
            <person name="Walter F."/>
            <person name="Albersmeier A."/>
            <person name="Kalinowski J."/>
            <person name="Ruckert C."/>
        </authorList>
    </citation>
    <scope>NUCLEOTIDE SEQUENCE</scope>
    <source>
        <strain evidence="2">CGMCC 4.5737</strain>
    </source>
</reference>